<dbReference type="GO" id="GO:0007189">
    <property type="term" value="P:adenylate cyclase-activating G protein-coupled receptor signaling pathway"/>
    <property type="evidence" value="ECO:0007669"/>
    <property type="project" value="TreeGrafter"/>
</dbReference>
<evidence type="ECO:0000313" key="8">
    <source>
        <dbReference type="Proteomes" id="UP001044222"/>
    </source>
</evidence>
<dbReference type="Pfam" id="PF01825">
    <property type="entry name" value="GPS"/>
    <property type="match status" value="1"/>
</dbReference>
<evidence type="ECO:0000256" key="5">
    <source>
        <dbReference type="SAM" id="Phobius"/>
    </source>
</evidence>
<evidence type="ECO:0000256" key="2">
    <source>
        <dbReference type="ARBA" id="ARBA00022692"/>
    </source>
</evidence>
<keyword evidence="2 5" id="KW-0812">Transmembrane</keyword>
<dbReference type="PROSITE" id="PS50261">
    <property type="entry name" value="G_PROTEIN_RECEP_F2_4"/>
    <property type="match status" value="1"/>
</dbReference>
<name>A0A9D3RZB9_ANGAN</name>
<feature type="transmembrane region" description="Helical" evidence="5">
    <location>
        <begin position="189"/>
        <end position="209"/>
    </location>
</feature>
<dbReference type="InterPro" id="IPR000203">
    <property type="entry name" value="GPS"/>
</dbReference>
<evidence type="ECO:0000256" key="3">
    <source>
        <dbReference type="ARBA" id="ARBA00022989"/>
    </source>
</evidence>
<evidence type="ECO:0000313" key="7">
    <source>
        <dbReference type="EMBL" id="KAG5849359.1"/>
    </source>
</evidence>
<keyword evidence="3 5" id="KW-1133">Transmembrane helix</keyword>
<sequence>MPATNNSARPEKTLIRGSRPFWNSAGCTSTQDVGQVGCSCDHLSFFAVLLSPFYQNDAPESGNGTQNLGQVSPLLSSASVWRLRLLSQIGRGVSVCFLALVLIFHAVYRRNNSEPSLSIHIHLCVALLGLNLTFLINESLANWNIHALCIFIAAATHYTLLCTFAWFAIEGFHLYRLVIRVFNIYIKRYLLKLALVGWGLPAVAVISILSTGKYGRYNIYKLDGGPDTMCYLTDSVLTILNYGLFVLVFLANLLVWLVVTVQVVRARKLSPALQERSITPRDIFSLLGVSWLLGVTWGCCSSSSAR</sequence>
<dbReference type="PANTHER" id="PTHR12011">
    <property type="entry name" value="ADHESION G-PROTEIN COUPLED RECEPTOR"/>
    <property type="match status" value="1"/>
</dbReference>
<dbReference type="GO" id="GO:0007166">
    <property type="term" value="P:cell surface receptor signaling pathway"/>
    <property type="evidence" value="ECO:0007669"/>
    <property type="project" value="InterPro"/>
</dbReference>
<dbReference type="InterPro" id="IPR017981">
    <property type="entry name" value="GPCR_2-like_7TM"/>
</dbReference>
<dbReference type="EMBL" id="JAFIRN010000005">
    <property type="protein sequence ID" value="KAG5849359.1"/>
    <property type="molecule type" value="Genomic_DNA"/>
</dbReference>
<feature type="transmembrane region" description="Helical" evidence="5">
    <location>
        <begin position="143"/>
        <end position="169"/>
    </location>
</feature>
<proteinExistence type="predicted"/>
<dbReference type="InterPro" id="IPR000832">
    <property type="entry name" value="GPCR_2_secretin-like"/>
</dbReference>
<dbReference type="InterPro" id="IPR046338">
    <property type="entry name" value="GAIN_dom_sf"/>
</dbReference>
<feature type="transmembrane region" description="Helical" evidence="5">
    <location>
        <begin position="119"/>
        <end position="137"/>
    </location>
</feature>
<keyword evidence="4 5" id="KW-0472">Membrane</keyword>
<feature type="domain" description="G-protein coupled receptors family 2 profile 2" evidence="6">
    <location>
        <begin position="83"/>
        <end position="297"/>
    </location>
</feature>
<gene>
    <name evidence="7" type="ORF">ANANG_G00109430</name>
</gene>
<dbReference type="PRINTS" id="PR00249">
    <property type="entry name" value="GPCRSECRETIN"/>
</dbReference>
<dbReference type="Gene3D" id="1.20.1070.10">
    <property type="entry name" value="Rhodopsin 7-helix transmembrane proteins"/>
    <property type="match status" value="1"/>
</dbReference>
<dbReference type="AlphaFoldDB" id="A0A9D3RZB9"/>
<dbReference type="PANTHER" id="PTHR12011:SF326">
    <property type="entry name" value="ADHESION G-PROTEIN COUPLED RECEPTOR G5"/>
    <property type="match status" value="1"/>
</dbReference>
<reference evidence="7" key="1">
    <citation type="submission" date="2021-01" db="EMBL/GenBank/DDBJ databases">
        <title>A chromosome-scale assembly of European eel, Anguilla anguilla.</title>
        <authorList>
            <person name="Henkel C."/>
            <person name="Jong-Raadsen S.A."/>
            <person name="Dufour S."/>
            <person name="Weltzien F.-A."/>
            <person name="Palstra A.P."/>
            <person name="Pelster B."/>
            <person name="Spaink H.P."/>
            <person name="Van Den Thillart G.E."/>
            <person name="Jansen H."/>
            <person name="Zahm M."/>
            <person name="Klopp C."/>
            <person name="Cedric C."/>
            <person name="Louis A."/>
            <person name="Berthelot C."/>
            <person name="Parey E."/>
            <person name="Roest Crollius H."/>
            <person name="Montfort J."/>
            <person name="Robinson-Rechavi M."/>
            <person name="Bucao C."/>
            <person name="Bouchez O."/>
            <person name="Gislard M."/>
            <person name="Lluch J."/>
            <person name="Milhes M."/>
            <person name="Lampietro C."/>
            <person name="Lopez Roques C."/>
            <person name="Donnadieu C."/>
            <person name="Braasch I."/>
            <person name="Desvignes T."/>
            <person name="Postlethwait J."/>
            <person name="Bobe J."/>
            <person name="Guiguen Y."/>
            <person name="Dirks R."/>
        </authorList>
    </citation>
    <scope>NUCLEOTIDE SEQUENCE</scope>
    <source>
        <strain evidence="7">Tag_6206</strain>
        <tissue evidence="7">Liver</tissue>
    </source>
</reference>
<feature type="transmembrane region" description="Helical" evidence="5">
    <location>
        <begin position="89"/>
        <end position="107"/>
    </location>
</feature>
<comment type="subcellular location">
    <subcellularLocation>
        <location evidence="1">Membrane</location>
        <topology evidence="1">Multi-pass membrane protein</topology>
    </subcellularLocation>
</comment>
<dbReference type="GO" id="GO:0005886">
    <property type="term" value="C:plasma membrane"/>
    <property type="evidence" value="ECO:0007669"/>
    <property type="project" value="TreeGrafter"/>
</dbReference>
<evidence type="ECO:0000259" key="6">
    <source>
        <dbReference type="PROSITE" id="PS50261"/>
    </source>
</evidence>
<dbReference type="Gene3D" id="2.60.220.50">
    <property type="match status" value="1"/>
</dbReference>
<feature type="transmembrane region" description="Helical" evidence="5">
    <location>
        <begin position="239"/>
        <end position="264"/>
    </location>
</feature>
<protein>
    <recommendedName>
        <fullName evidence="6">G-protein coupled receptors family 2 profile 2 domain-containing protein</fullName>
    </recommendedName>
</protein>
<accession>A0A9D3RZB9</accession>
<evidence type="ECO:0000256" key="1">
    <source>
        <dbReference type="ARBA" id="ARBA00004141"/>
    </source>
</evidence>
<dbReference type="Pfam" id="PF00002">
    <property type="entry name" value="7tm_2"/>
    <property type="match status" value="1"/>
</dbReference>
<dbReference type="GO" id="GO:0004930">
    <property type="term" value="F:G protein-coupled receptor activity"/>
    <property type="evidence" value="ECO:0007669"/>
    <property type="project" value="InterPro"/>
</dbReference>
<evidence type="ECO:0000256" key="4">
    <source>
        <dbReference type="ARBA" id="ARBA00023136"/>
    </source>
</evidence>
<keyword evidence="8" id="KW-1185">Reference proteome</keyword>
<comment type="caution">
    <text evidence="7">The sequence shown here is derived from an EMBL/GenBank/DDBJ whole genome shotgun (WGS) entry which is preliminary data.</text>
</comment>
<organism evidence="7 8">
    <name type="scientific">Anguilla anguilla</name>
    <name type="common">European freshwater eel</name>
    <name type="synonym">Muraena anguilla</name>
    <dbReference type="NCBI Taxonomy" id="7936"/>
    <lineage>
        <taxon>Eukaryota</taxon>
        <taxon>Metazoa</taxon>
        <taxon>Chordata</taxon>
        <taxon>Craniata</taxon>
        <taxon>Vertebrata</taxon>
        <taxon>Euteleostomi</taxon>
        <taxon>Actinopterygii</taxon>
        <taxon>Neopterygii</taxon>
        <taxon>Teleostei</taxon>
        <taxon>Anguilliformes</taxon>
        <taxon>Anguillidae</taxon>
        <taxon>Anguilla</taxon>
    </lineage>
</organism>
<dbReference type="Proteomes" id="UP001044222">
    <property type="component" value="Unassembled WGS sequence"/>
</dbReference>